<comment type="function">
    <text evidence="8">F(1)F(0) ATP synthase produces ATP from ADP in the presence of a proton or sodium gradient. F-type ATPases consist of two structural domains, F(1) containing the extramembraneous catalytic core and F(0) containing the membrane proton channel, linked together by a central stalk and a peripheral stalk. During catalysis, ATP synthesis in the catalytic domain of F(1) is coupled via a rotary mechanism of the central stalk subunits to proton translocation.</text>
</comment>
<name>A0A917AQI9_9MICC</name>
<evidence type="ECO:0000256" key="4">
    <source>
        <dbReference type="ARBA" id="ARBA00023065"/>
    </source>
</evidence>
<comment type="function">
    <text evidence="8">This protein is part of the stalk that links CF(0) to CF(1). It either transmits conformational changes from CF(0) to CF(1) or is implicated in proton conduction.</text>
</comment>
<comment type="subcellular location">
    <subcellularLocation>
        <location evidence="8">Cell membrane</location>
        <topology evidence="8">Peripheral membrane protein</topology>
    </subcellularLocation>
    <subcellularLocation>
        <location evidence="1">Membrane</location>
    </subcellularLocation>
</comment>
<dbReference type="InterPro" id="IPR020781">
    <property type="entry name" value="ATPase_OSCP/d_CS"/>
</dbReference>
<gene>
    <name evidence="8 9" type="primary">atpH</name>
    <name evidence="9" type="ORF">GCM10011401_13840</name>
</gene>
<keyword evidence="6 8" id="KW-0139">CF(1)</keyword>
<keyword evidence="3 8" id="KW-0375">Hydrogen ion transport</keyword>
<evidence type="ECO:0000256" key="1">
    <source>
        <dbReference type="ARBA" id="ARBA00004370"/>
    </source>
</evidence>
<proteinExistence type="inferred from homology"/>
<dbReference type="PRINTS" id="PR00125">
    <property type="entry name" value="ATPASEDELTA"/>
</dbReference>
<evidence type="ECO:0000256" key="3">
    <source>
        <dbReference type="ARBA" id="ARBA00022781"/>
    </source>
</evidence>
<evidence type="ECO:0000256" key="2">
    <source>
        <dbReference type="ARBA" id="ARBA00022448"/>
    </source>
</evidence>
<dbReference type="NCBIfam" id="NF009967">
    <property type="entry name" value="PRK13430.1"/>
    <property type="match status" value="1"/>
</dbReference>
<dbReference type="GO" id="GO:0045259">
    <property type="term" value="C:proton-transporting ATP synthase complex"/>
    <property type="evidence" value="ECO:0007669"/>
    <property type="project" value="UniProtKB-KW"/>
</dbReference>
<dbReference type="Pfam" id="PF00213">
    <property type="entry name" value="OSCP"/>
    <property type="match status" value="1"/>
</dbReference>
<evidence type="ECO:0000256" key="7">
    <source>
        <dbReference type="ARBA" id="ARBA00023310"/>
    </source>
</evidence>
<sequence length="269" mass="29141">MASATSESIAAAQKELESTFAHADLAVADELFSALDVLDGSAALRRSFTDPSREPQVRTGLLKNLFGSKLKSPTNSILEALVSKRWSRERDLSDAVETLAVSVVAAQAERTGLQGLEQLESALLGFRRTVSGSHDVQRALTEPQAGAEAKQKLAAKLSPQASAEARLLIDRAVTAPRGLRPEALVERFAEQVAARQQRWIAQVTVAKDLDQAYRERLSTSLNRYFGRELKLDVVVDPEVVGGIRVQVGDEVVDNTAAAKLNDLNRKLAS</sequence>
<dbReference type="HAMAP" id="MF_01416">
    <property type="entry name" value="ATP_synth_delta_bact"/>
    <property type="match status" value="1"/>
</dbReference>
<dbReference type="GO" id="GO:0046933">
    <property type="term" value="F:proton-transporting ATP synthase activity, rotational mechanism"/>
    <property type="evidence" value="ECO:0007669"/>
    <property type="project" value="UniProtKB-UniRule"/>
</dbReference>
<reference evidence="9" key="1">
    <citation type="journal article" date="2014" name="Int. J. Syst. Evol. Microbiol.">
        <title>Complete genome sequence of Corynebacterium casei LMG S-19264T (=DSM 44701T), isolated from a smear-ripened cheese.</title>
        <authorList>
            <consortium name="US DOE Joint Genome Institute (JGI-PGF)"/>
            <person name="Walter F."/>
            <person name="Albersmeier A."/>
            <person name="Kalinowski J."/>
            <person name="Ruckert C."/>
        </authorList>
    </citation>
    <scope>NUCLEOTIDE SEQUENCE</scope>
    <source>
        <strain evidence="9">CGMCC 1.15388</strain>
    </source>
</reference>
<evidence type="ECO:0000313" key="10">
    <source>
        <dbReference type="Proteomes" id="UP000633136"/>
    </source>
</evidence>
<dbReference type="EMBL" id="BMIS01000005">
    <property type="protein sequence ID" value="GGE67681.1"/>
    <property type="molecule type" value="Genomic_DNA"/>
</dbReference>
<evidence type="ECO:0000313" key="9">
    <source>
        <dbReference type="EMBL" id="GGE67681.1"/>
    </source>
</evidence>
<dbReference type="InterPro" id="IPR000711">
    <property type="entry name" value="ATPase_OSCP/dsu"/>
</dbReference>
<keyword evidence="5 8" id="KW-0472">Membrane</keyword>
<dbReference type="RefSeq" id="WP_188684075.1">
    <property type="nucleotide sequence ID" value="NZ_BMIS01000005.1"/>
</dbReference>
<dbReference type="PANTHER" id="PTHR11910">
    <property type="entry name" value="ATP SYNTHASE DELTA CHAIN"/>
    <property type="match status" value="1"/>
</dbReference>
<dbReference type="GO" id="GO:0005886">
    <property type="term" value="C:plasma membrane"/>
    <property type="evidence" value="ECO:0007669"/>
    <property type="project" value="UniProtKB-SubCell"/>
</dbReference>
<dbReference type="Proteomes" id="UP000633136">
    <property type="component" value="Unassembled WGS sequence"/>
</dbReference>
<evidence type="ECO:0000256" key="5">
    <source>
        <dbReference type="ARBA" id="ARBA00023136"/>
    </source>
</evidence>
<comment type="caution">
    <text evidence="9">The sequence shown here is derived from an EMBL/GenBank/DDBJ whole genome shotgun (WGS) entry which is preliminary data.</text>
</comment>
<organism evidence="9 10">
    <name type="scientific">Nesterenkonia cremea</name>
    <dbReference type="NCBI Taxonomy" id="1882340"/>
    <lineage>
        <taxon>Bacteria</taxon>
        <taxon>Bacillati</taxon>
        <taxon>Actinomycetota</taxon>
        <taxon>Actinomycetes</taxon>
        <taxon>Micrococcales</taxon>
        <taxon>Micrococcaceae</taxon>
        <taxon>Nesterenkonia</taxon>
    </lineage>
</organism>
<keyword evidence="4 8" id="KW-0406">Ion transport</keyword>
<dbReference type="PROSITE" id="PS00389">
    <property type="entry name" value="ATPASE_DELTA"/>
    <property type="match status" value="1"/>
</dbReference>
<keyword evidence="2 8" id="KW-0813">Transport</keyword>
<evidence type="ECO:0000256" key="8">
    <source>
        <dbReference type="HAMAP-Rule" id="MF_01416"/>
    </source>
</evidence>
<accession>A0A917AQI9</accession>
<comment type="similarity">
    <text evidence="8">Belongs to the ATPase delta chain family.</text>
</comment>
<evidence type="ECO:0000256" key="6">
    <source>
        <dbReference type="ARBA" id="ARBA00023196"/>
    </source>
</evidence>
<keyword evidence="10" id="KW-1185">Reference proteome</keyword>
<reference evidence="9" key="2">
    <citation type="submission" date="2020-09" db="EMBL/GenBank/DDBJ databases">
        <authorList>
            <person name="Sun Q."/>
            <person name="Zhou Y."/>
        </authorList>
    </citation>
    <scope>NUCLEOTIDE SEQUENCE</scope>
    <source>
        <strain evidence="9">CGMCC 1.15388</strain>
    </source>
</reference>
<dbReference type="AlphaFoldDB" id="A0A917AQI9"/>
<keyword evidence="8" id="KW-1003">Cell membrane</keyword>
<keyword evidence="7 8" id="KW-0066">ATP synthesis</keyword>
<protein>
    <recommendedName>
        <fullName evidence="8">ATP synthase subunit delta</fullName>
    </recommendedName>
    <alternativeName>
        <fullName evidence="8">ATP synthase F(1) sector subunit delta</fullName>
    </alternativeName>
    <alternativeName>
        <fullName evidence="8">F-type ATPase subunit delta</fullName>
        <shortName evidence="8">F-ATPase subunit delta</shortName>
    </alternativeName>
</protein>